<protein>
    <submittedName>
        <fullName evidence="1">Uncharacterized protein</fullName>
    </submittedName>
</protein>
<accession>A0A7D9DE80</accession>
<dbReference type="EMBL" id="CACRXK020000626">
    <property type="protein sequence ID" value="CAB3983545.1"/>
    <property type="molecule type" value="Genomic_DNA"/>
</dbReference>
<dbReference type="Proteomes" id="UP001152795">
    <property type="component" value="Unassembled WGS sequence"/>
</dbReference>
<evidence type="ECO:0000313" key="1">
    <source>
        <dbReference type="EMBL" id="CAB3983545.1"/>
    </source>
</evidence>
<organism evidence="1 2">
    <name type="scientific">Paramuricea clavata</name>
    <name type="common">Red gorgonian</name>
    <name type="synonym">Violescent sea-whip</name>
    <dbReference type="NCBI Taxonomy" id="317549"/>
    <lineage>
        <taxon>Eukaryota</taxon>
        <taxon>Metazoa</taxon>
        <taxon>Cnidaria</taxon>
        <taxon>Anthozoa</taxon>
        <taxon>Octocorallia</taxon>
        <taxon>Malacalcyonacea</taxon>
        <taxon>Plexauridae</taxon>
        <taxon>Paramuricea</taxon>
    </lineage>
</organism>
<keyword evidence="2" id="KW-1185">Reference proteome</keyword>
<comment type="caution">
    <text evidence="1">The sequence shown here is derived from an EMBL/GenBank/DDBJ whole genome shotgun (WGS) entry which is preliminary data.</text>
</comment>
<proteinExistence type="predicted"/>
<dbReference type="OrthoDB" id="5984281at2759"/>
<gene>
    <name evidence="1" type="ORF">PACLA_8A086306</name>
</gene>
<reference evidence="1" key="1">
    <citation type="submission" date="2020-04" db="EMBL/GenBank/DDBJ databases">
        <authorList>
            <person name="Alioto T."/>
            <person name="Alioto T."/>
            <person name="Gomez Garrido J."/>
        </authorList>
    </citation>
    <scope>NUCLEOTIDE SEQUENCE</scope>
    <source>
        <strain evidence="1">A484AB</strain>
    </source>
</reference>
<evidence type="ECO:0000313" key="2">
    <source>
        <dbReference type="Proteomes" id="UP001152795"/>
    </source>
</evidence>
<sequence length="108" mass="12530">MARKSIGIAELDFENGSLAESWKQWKQTMKLTLQGPLAEKEEKQQCGYFLLYIGQKGRDIYNTWALKSAEIDKIDALFDRFEAFVILSRMSRCYATSLIREINEATRI</sequence>
<name>A0A7D9DE80_PARCT</name>
<dbReference type="AlphaFoldDB" id="A0A7D9DE80"/>